<dbReference type="InterPro" id="IPR049492">
    <property type="entry name" value="BD-FAE-like_dom"/>
</dbReference>
<dbReference type="SUPFAM" id="SSF53474">
    <property type="entry name" value="alpha/beta-Hydrolases"/>
    <property type="match status" value="1"/>
</dbReference>
<dbReference type="GO" id="GO:0004622">
    <property type="term" value="F:phosphatidylcholine lysophospholipase activity"/>
    <property type="evidence" value="ECO:0007669"/>
    <property type="project" value="TreeGrafter"/>
</dbReference>
<feature type="domain" description="BD-FAE-like" evidence="3">
    <location>
        <begin position="147"/>
        <end position="193"/>
    </location>
</feature>
<keyword evidence="5" id="KW-1185">Reference proteome</keyword>
<dbReference type="Gene3D" id="3.40.50.1820">
    <property type="entry name" value="alpha/beta hydrolase"/>
    <property type="match status" value="1"/>
</dbReference>
<dbReference type="PANTHER" id="PTHR30383">
    <property type="entry name" value="THIOESTERASE 1/PROTEASE 1/LYSOPHOSPHOLIPASE L1"/>
    <property type="match status" value="1"/>
</dbReference>
<feature type="domain" description="SGNH hydrolase-type esterase" evidence="2">
    <location>
        <begin position="337"/>
        <end position="500"/>
    </location>
</feature>
<feature type="signal peptide" evidence="1">
    <location>
        <begin position="1"/>
        <end position="19"/>
    </location>
</feature>
<dbReference type="InterPro" id="IPR029058">
    <property type="entry name" value="AB_hydrolase_fold"/>
</dbReference>
<dbReference type="PANTHER" id="PTHR30383:SF5">
    <property type="entry name" value="SGNH HYDROLASE-TYPE ESTERASE DOMAIN-CONTAINING PROTEIN"/>
    <property type="match status" value="1"/>
</dbReference>
<dbReference type="SUPFAM" id="SSF52266">
    <property type="entry name" value="SGNH hydrolase"/>
    <property type="match status" value="1"/>
</dbReference>
<dbReference type="InterPro" id="IPR013830">
    <property type="entry name" value="SGNH_hydro"/>
</dbReference>
<dbReference type="Pfam" id="PF13472">
    <property type="entry name" value="Lipase_GDSL_2"/>
    <property type="match status" value="1"/>
</dbReference>
<dbReference type="InterPro" id="IPR036514">
    <property type="entry name" value="SGNH_hydro_sf"/>
</dbReference>
<evidence type="ECO:0000313" key="4">
    <source>
        <dbReference type="EMBL" id="SFQ45124.1"/>
    </source>
</evidence>
<name>A0A1I5YLI6_9BACT</name>
<dbReference type="Gene3D" id="3.40.50.1110">
    <property type="entry name" value="SGNH hydrolase"/>
    <property type="match status" value="1"/>
</dbReference>
<dbReference type="RefSeq" id="WP_090661668.1">
    <property type="nucleotide sequence ID" value="NZ_FOXQ01000013.1"/>
</dbReference>
<evidence type="ECO:0000259" key="3">
    <source>
        <dbReference type="Pfam" id="PF20434"/>
    </source>
</evidence>
<dbReference type="CDD" id="cd04501">
    <property type="entry name" value="SGNH_hydrolase_like_4"/>
    <property type="match status" value="1"/>
</dbReference>
<evidence type="ECO:0000313" key="5">
    <source>
        <dbReference type="Proteomes" id="UP000199031"/>
    </source>
</evidence>
<feature type="chain" id="PRO_5011493594" evidence="1">
    <location>
        <begin position="20"/>
        <end position="515"/>
    </location>
</feature>
<evidence type="ECO:0000256" key="1">
    <source>
        <dbReference type="SAM" id="SignalP"/>
    </source>
</evidence>
<evidence type="ECO:0000259" key="2">
    <source>
        <dbReference type="Pfam" id="PF13472"/>
    </source>
</evidence>
<dbReference type="STRING" id="1465490.SAMN05444277_11310"/>
<protein>
    <submittedName>
        <fullName evidence="4">Acetyl esterase/lipase</fullName>
    </submittedName>
</protein>
<dbReference type="Proteomes" id="UP000199031">
    <property type="component" value="Unassembled WGS sequence"/>
</dbReference>
<dbReference type="InterPro" id="IPR051532">
    <property type="entry name" value="Ester_Hydrolysis_Enzymes"/>
</dbReference>
<accession>A0A1I5YLI6</accession>
<sequence>MKNFFGSLLLLFLTLNINAQKVIPLYNGAAPGSENWNWEEARQDSNVFHTPIVYNVSHPTLTVYLPDPAAPKTNTAVVIAPGGGFHLLSINSEGVDVAKWLNKKGITCFVLKYRLVHSKTDNPIQEMMDMINGKGGNNEETKSAIVMAIADGREAISYVRKHAAEYNIDANKIGIMGFSAGGTVAASAAFNYTADNKPDFVAPVYPFFPDNMQTDVAADAPPMFITAASDDQLGLAPHSVSLYNKWVATKHPAELHMYVKGGHGFGMRKQNIPTDNWIERFGDWLSVMGITNTAESLNAQQVEWMQGTLKDWPNIKRYDEANQQLKSKPAVKDRVVFMGNSITDGWINSDPDFFSKNPYIDRGISGQTTPQMLARFREDVIDLKPAAVVILAGINDIAQNTGYIRPEDTYGNIISMAELAKANNIKVVICSILPAYDFPWRPGMQPAEKVVAINKMLKDYADKNHIVYVDYFSAMADERKGLPEKLSKDGVHPTLDGYKIMEPLVQKGIAEALKK</sequence>
<dbReference type="OrthoDB" id="9794725at2"/>
<dbReference type="Pfam" id="PF20434">
    <property type="entry name" value="BD-FAE"/>
    <property type="match status" value="1"/>
</dbReference>
<gene>
    <name evidence="4" type="ORF">SAMN05444277_11310</name>
</gene>
<keyword evidence="1" id="KW-0732">Signal</keyword>
<proteinExistence type="predicted"/>
<organism evidence="4 5">
    <name type="scientific">Parafilimonas terrae</name>
    <dbReference type="NCBI Taxonomy" id="1465490"/>
    <lineage>
        <taxon>Bacteria</taxon>
        <taxon>Pseudomonadati</taxon>
        <taxon>Bacteroidota</taxon>
        <taxon>Chitinophagia</taxon>
        <taxon>Chitinophagales</taxon>
        <taxon>Chitinophagaceae</taxon>
        <taxon>Parafilimonas</taxon>
    </lineage>
</organism>
<reference evidence="4 5" key="1">
    <citation type="submission" date="2016-10" db="EMBL/GenBank/DDBJ databases">
        <authorList>
            <person name="de Groot N.N."/>
        </authorList>
    </citation>
    <scope>NUCLEOTIDE SEQUENCE [LARGE SCALE GENOMIC DNA]</scope>
    <source>
        <strain evidence="4 5">DSM 28286</strain>
    </source>
</reference>
<dbReference type="AlphaFoldDB" id="A0A1I5YLI6"/>
<dbReference type="EMBL" id="FOXQ01000013">
    <property type="protein sequence ID" value="SFQ45124.1"/>
    <property type="molecule type" value="Genomic_DNA"/>
</dbReference>